<evidence type="ECO:0000259" key="16">
    <source>
        <dbReference type="PROSITE" id="PS50923"/>
    </source>
</evidence>
<keyword evidence="9" id="KW-0472">Membrane</keyword>
<comment type="subcellular location">
    <subcellularLocation>
        <location evidence="2">Membrane</location>
        <topology evidence="2">Single-pass type I membrane protein</topology>
    </subcellularLocation>
</comment>
<evidence type="ECO:0000256" key="3">
    <source>
        <dbReference type="ARBA" id="ARBA00013445"/>
    </source>
</evidence>
<gene>
    <name evidence="17" type="ORF">DUI87_13303</name>
</gene>
<name>A0A3M0KBG1_HIRRU</name>
<dbReference type="STRING" id="333673.A0A3M0KBG1"/>
<dbReference type="GO" id="GO:0016020">
    <property type="term" value="C:membrane"/>
    <property type="evidence" value="ECO:0007669"/>
    <property type="project" value="UniProtKB-SubCell"/>
</dbReference>
<dbReference type="GO" id="GO:0019976">
    <property type="term" value="F:interleukin-2 binding"/>
    <property type="evidence" value="ECO:0007669"/>
    <property type="project" value="InterPro"/>
</dbReference>
<evidence type="ECO:0000256" key="5">
    <source>
        <dbReference type="ARBA" id="ARBA00022729"/>
    </source>
</evidence>
<evidence type="ECO:0000256" key="8">
    <source>
        <dbReference type="ARBA" id="ARBA00022989"/>
    </source>
</evidence>
<evidence type="ECO:0000256" key="7">
    <source>
        <dbReference type="ARBA" id="ARBA00022859"/>
    </source>
</evidence>
<evidence type="ECO:0000256" key="15">
    <source>
        <dbReference type="SAM" id="MobiDB-lite"/>
    </source>
</evidence>
<evidence type="ECO:0000313" key="17">
    <source>
        <dbReference type="EMBL" id="RMC10498.1"/>
    </source>
</evidence>
<dbReference type="GO" id="GO:0004911">
    <property type="term" value="F:interleukin-2 receptor activity"/>
    <property type="evidence" value="ECO:0007669"/>
    <property type="project" value="InterPro"/>
</dbReference>
<keyword evidence="4" id="KW-0812">Transmembrane</keyword>
<feature type="disulfide bond" evidence="14">
    <location>
        <begin position="238"/>
        <end position="281"/>
    </location>
</feature>
<feature type="region of interest" description="Disordered" evidence="15">
    <location>
        <begin position="358"/>
        <end position="383"/>
    </location>
</feature>
<comment type="function">
    <text evidence="1">Receptor for interleukin-2. The receptor is involved in the regulation of immune tolerance by controlling regulatory T cells (TREGs) activity. TREGs suppress the activation and expansion of autoreactive T-cells.</text>
</comment>
<dbReference type="InterPro" id="IPR035976">
    <property type="entry name" value="Sushi/SCR/CCP_sf"/>
</dbReference>
<dbReference type="Proteomes" id="UP000269221">
    <property type="component" value="Unassembled WGS sequence"/>
</dbReference>
<dbReference type="Gene3D" id="2.10.70.10">
    <property type="entry name" value="Complement Module, domain 1"/>
    <property type="match status" value="2"/>
</dbReference>
<comment type="caution">
    <text evidence="17">The sequence shown here is derived from an EMBL/GenBank/DDBJ whole genome shotgun (WGS) entry which is preliminary data.</text>
</comment>
<feature type="domain" description="Sushi" evidence="16">
    <location>
        <begin position="236"/>
        <end position="299"/>
    </location>
</feature>
<keyword evidence="14" id="KW-0768">Sushi</keyword>
<dbReference type="PANTHER" id="PTHR10573">
    <property type="entry name" value="INTERLEUKIN-2 RECEPTOR ALPHA CHAIN"/>
    <property type="match status" value="1"/>
</dbReference>
<evidence type="ECO:0000256" key="13">
    <source>
        <dbReference type="ARBA" id="ARBA00025938"/>
    </source>
</evidence>
<accession>A0A3M0KBG1</accession>
<dbReference type="EMBL" id="QRBI01000112">
    <property type="protein sequence ID" value="RMC10498.1"/>
    <property type="molecule type" value="Genomic_DNA"/>
</dbReference>
<reference evidence="17 18" key="1">
    <citation type="submission" date="2018-07" db="EMBL/GenBank/DDBJ databases">
        <title>A high quality draft genome assembly of the barn swallow (H. rustica rustica).</title>
        <authorList>
            <person name="Formenti G."/>
            <person name="Chiara M."/>
            <person name="Poveda L."/>
            <person name="Francoijs K.-J."/>
            <person name="Bonisoli-Alquati A."/>
            <person name="Canova L."/>
            <person name="Gianfranceschi L."/>
            <person name="Horner D.S."/>
            <person name="Saino N."/>
        </authorList>
    </citation>
    <scope>NUCLEOTIDE SEQUENCE [LARGE SCALE GENOMIC DNA]</scope>
    <source>
        <strain evidence="17">Chelidonia</strain>
        <tissue evidence="17">Blood</tissue>
    </source>
</reference>
<comment type="caution">
    <text evidence="14">Lacks conserved residue(s) required for the propagation of feature annotation.</text>
</comment>
<dbReference type="PANTHER" id="PTHR10573:SF0">
    <property type="entry name" value="INTERLEUKIN-2 RECEPTOR SUBUNIT ALPHA"/>
    <property type="match status" value="1"/>
</dbReference>
<feature type="compositionally biased region" description="Basic and acidic residues" evidence="15">
    <location>
        <begin position="7"/>
        <end position="61"/>
    </location>
</feature>
<keyword evidence="12" id="KW-0325">Glycoprotein</keyword>
<evidence type="ECO:0000256" key="11">
    <source>
        <dbReference type="ARBA" id="ARBA00023170"/>
    </source>
</evidence>
<keyword evidence="18" id="KW-1185">Reference proteome</keyword>
<dbReference type="GO" id="GO:0002376">
    <property type="term" value="P:immune system process"/>
    <property type="evidence" value="ECO:0007669"/>
    <property type="project" value="UniProtKB-KW"/>
</dbReference>
<dbReference type="PROSITE" id="PS50923">
    <property type="entry name" value="SUSHI"/>
    <property type="match status" value="1"/>
</dbReference>
<sequence length="464" mass="52702">MSLMHLGGEERRGEERRGEERRGEERRGEERRGEERRGEARRGEARRGEARRGEERRGEERRPKKLNNILIIEKGLMLDYPDEVWGEDVDKSHGAQVAFDVAHVWINQGEQASVRTGATINPKADGFDIKHIGLCPHLPTTEFADVTAEMYPPQTKLYYECDPGYVRKASAYPGILCKIEQQGAVWKYSLFECFDEKNLLSTAPTMELGLTQEPEREPRSPAPQKREDFSESKQKDFCGPPKTIPHASIRLPRLHYVGQVLHFKCQTGYDKRPPTFGSRTCKEENGNIIWTPLDMRCTNDSSQWPPQTIGPEEQINTKIRNFSLRRFGSSVLFPFFVRDTASDREDFSGNCVIQIQTPEINDPPQKKPDCISNPKTSSGKRGGSLDIQIQRVKETEDVTANSCGDSMTFHLRSPGKNLSLQGEMKRCAFSLDEQLEIGLAALQTERVSFRTAQSTFAVYMGEIQ</sequence>
<organism evidence="17 18">
    <name type="scientific">Hirundo rustica rustica</name>
    <dbReference type="NCBI Taxonomy" id="333673"/>
    <lineage>
        <taxon>Eukaryota</taxon>
        <taxon>Metazoa</taxon>
        <taxon>Chordata</taxon>
        <taxon>Craniata</taxon>
        <taxon>Vertebrata</taxon>
        <taxon>Euteleostomi</taxon>
        <taxon>Archelosauria</taxon>
        <taxon>Archosauria</taxon>
        <taxon>Dinosauria</taxon>
        <taxon>Saurischia</taxon>
        <taxon>Theropoda</taxon>
        <taxon>Coelurosauria</taxon>
        <taxon>Aves</taxon>
        <taxon>Neognathae</taxon>
        <taxon>Neoaves</taxon>
        <taxon>Telluraves</taxon>
        <taxon>Australaves</taxon>
        <taxon>Passeriformes</taxon>
        <taxon>Sylvioidea</taxon>
        <taxon>Hirundinidae</taxon>
        <taxon>Hirundo</taxon>
    </lineage>
</organism>
<protein>
    <recommendedName>
        <fullName evidence="3">Interleukin-2 receptor subunit alpha</fullName>
    </recommendedName>
</protein>
<proteinExistence type="predicted"/>
<dbReference type="SMART" id="SM00032">
    <property type="entry name" value="CCP"/>
    <property type="match status" value="2"/>
</dbReference>
<dbReference type="AlphaFoldDB" id="A0A3M0KBG1"/>
<feature type="region of interest" description="Disordered" evidence="15">
    <location>
        <begin position="1"/>
        <end position="61"/>
    </location>
</feature>
<evidence type="ECO:0000256" key="4">
    <source>
        <dbReference type="ARBA" id="ARBA00022692"/>
    </source>
</evidence>
<feature type="region of interest" description="Disordered" evidence="15">
    <location>
        <begin position="207"/>
        <end position="237"/>
    </location>
</feature>
<keyword evidence="5" id="KW-0732">Signal</keyword>
<evidence type="ECO:0000256" key="2">
    <source>
        <dbReference type="ARBA" id="ARBA00004479"/>
    </source>
</evidence>
<dbReference type="InterPro" id="IPR000436">
    <property type="entry name" value="Sushi_SCR_CCP_dom"/>
</dbReference>
<evidence type="ECO:0000313" key="18">
    <source>
        <dbReference type="Proteomes" id="UP000269221"/>
    </source>
</evidence>
<dbReference type="OrthoDB" id="9944172at2759"/>
<keyword evidence="11" id="KW-0675">Receptor</keyword>
<dbReference type="CDD" id="cd00033">
    <property type="entry name" value="CCP"/>
    <property type="match status" value="2"/>
</dbReference>
<keyword evidence="10 14" id="KW-1015">Disulfide bond</keyword>
<dbReference type="GO" id="GO:0006954">
    <property type="term" value="P:inflammatory response"/>
    <property type="evidence" value="ECO:0007669"/>
    <property type="project" value="TreeGrafter"/>
</dbReference>
<evidence type="ECO:0000256" key="1">
    <source>
        <dbReference type="ARBA" id="ARBA00002381"/>
    </source>
</evidence>
<dbReference type="Pfam" id="PF00084">
    <property type="entry name" value="Sushi"/>
    <property type="match status" value="2"/>
</dbReference>
<evidence type="ECO:0000256" key="14">
    <source>
        <dbReference type="PROSITE-ProRule" id="PRU00302"/>
    </source>
</evidence>
<evidence type="ECO:0000256" key="9">
    <source>
        <dbReference type="ARBA" id="ARBA00023136"/>
    </source>
</evidence>
<keyword evidence="6" id="KW-0677">Repeat</keyword>
<dbReference type="InterPro" id="IPR015486">
    <property type="entry name" value="IL-2_rcpt_alpha"/>
</dbReference>
<evidence type="ECO:0000256" key="6">
    <source>
        <dbReference type="ARBA" id="ARBA00022737"/>
    </source>
</evidence>
<evidence type="ECO:0000256" key="12">
    <source>
        <dbReference type="ARBA" id="ARBA00023180"/>
    </source>
</evidence>
<dbReference type="SUPFAM" id="SSF57535">
    <property type="entry name" value="Complement control module/SCR domain"/>
    <property type="match status" value="2"/>
</dbReference>
<comment type="subunit">
    <text evidence="13">Non-covalent dimer of an alpha and a beta subunit. IL2R exists in 3 different forms: a high affinity dimer, an intermediate affinity monomer (beta subunit), and a low affinity monomer (alpha subunit). The high and intermediate affinity forms also associate with a gamma subunit.</text>
</comment>
<keyword evidence="8" id="KW-1133">Transmembrane helix</keyword>
<feature type="compositionally biased region" description="Basic and acidic residues" evidence="15">
    <location>
        <begin position="213"/>
        <end position="236"/>
    </location>
</feature>
<evidence type="ECO:0000256" key="10">
    <source>
        <dbReference type="ARBA" id="ARBA00023157"/>
    </source>
</evidence>
<keyword evidence="7" id="KW-0391">Immunity</keyword>